<evidence type="ECO:0000313" key="1">
    <source>
        <dbReference type="EMBL" id="NHB78065.1"/>
    </source>
</evidence>
<gene>
    <name evidence="1" type="ORF">G8O29_15190</name>
</gene>
<reference evidence="1 2" key="1">
    <citation type="journal article" date="2022" name="Microorganisms">
        <title>Genome Sequence and Characterization of a Xanthorhodopsin-Containing, Aerobic Anoxygenic Phototrophic Rhodobacter Species, Isolated from Mesophilic Conditions at Yellowstone National Park.</title>
        <authorList>
            <person name="Kyndt J.A."/>
            <person name="Robertson S."/>
            <person name="Shoffstall I.B."/>
            <person name="Ramaley R.F."/>
            <person name="Meyer T.E."/>
        </authorList>
    </citation>
    <scope>NUCLEOTIDE SEQUENCE [LARGE SCALE GENOMIC DNA]</scope>
    <source>
        <strain evidence="1 2">M37P</strain>
    </source>
</reference>
<dbReference type="EMBL" id="JAANHS010000015">
    <property type="protein sequence ID" value="NHB78065.1"/>
    <property type="molecule type" value="Genomic_DNA"/>
</dbReference>
<proteinExistence type="predicted"/>
<evidence type="ECO:0000313" key="2">
    <source>
        <dbReference type="Proteomes" id="UP001515660"/>
    </source>
</evidence>
<sequence>MFDRVIVVDWSGRGTRSPARPSPDAIWTGLCEAGHREESYFRSRAEAEDWLSARLAEGGRQLVGFDFPLGYPAGFARRIAGRDDAYALHVWLAGQIQDGPDNRNNRFEVAAAINARLGGNGPFWGRPKAKPIPHLSPFKTADYLGLGLAEKRRVERENPPAKSLWQLMGAGSVGSQALLGIPVVHRLAKATGARVWPFEPPGPLTLAEVYPALLAPSVAEAGDPIPDRAQVRLLSRALFALALKDRLAPLFDSPDEAAEEGWILGAGHAGLLQEALAWP</sequence>
<organism evidence="1 2">
    <name type="scientific">Rhodobacter calidifons</name>
    <dbReference type="NCBI Taxonomy" id="2715277"/>
    <lineage>
        <taxon>Bacteria</taxon>
        <taxon>Pseudomonadati</taxon>
        <taxon>Pseudomonadota</taxon>
        <taxon>Alphaproteobacteria</taxon>
        <taxon>Rhodobacterales</taxon>
        <taxon>Rhodobacter group</taxon>
        <taxon>Rhodobacter</taxon>
    </lineage>
</organism>
<comment type="caution">
    <text evidence="1">The sequence shown here is derived from an EMBL/GenBank/DDBJ whole genome shotgun (WGS) entry which is preliminary data.</text>
</comment>
<evidence type="ECO:0008006" key="3">
    <source>
        <dbReference type="Google" id="ProtNLM"/>
    </source>
</evidence>
<protein>
    <recommendedName>
        <fullName evidence="3">Molybdopterin-guanine dinucleotide biosynthesis protein B</fullName>
    </recommendedName>
</protein>
<keyword evidence="2" id="KW-1185">Reference proteome</keyword>
<accession>A0ABX0G9S7</accession>
<dbReference type="RefSeq" id="WP_166404076.1">
    <property type="nucleotide sequence ID" value="NZ_JAANHS010000015.1"/>
</dbReference>
<dbReference type="Proteomes" id="UP001515660">
    <property type="component" value="Unassembled WGS sequence"/>
</dbReference>
<name>A0ABX0G9S7_9RHOB</name>